<feature type="region of interest" description="Disordered" evidence="1">
    <location>
        <begin position="28"/>
        <end position="79"/>
    </location>
</feature>
<reference evidence="2 3" key="1">
    <citation type="submission" date="2019-11" db="EMBL/GenBank/DDBJ databases">
        <title>Whole genome sequence of Oryza granulata.</title>
        <authorList>
            <person name="Li W."/>
        </authorList>
    </citation>
    <scope>NUCLEOTIDE SEQUENCE [LARGE SCALE GENOMIC DNA]</scope>
    <source>
        <strain evidence="3">cv. Menghai</strain>
        <tissue evidence="2">Leaf</tissue>
    </source>
</reference>
<dbReference type="EMBL" id="SPHZ02000012">
    <property type="protein sequence ID" value="KAF0889193.1"/>
    <property type="molecule type" value="Genomic_DNA"/>
</dbReference>
<accession>A0A6G1BP92</accession>
<name>A0A6G1BP92_9ORYZ</name>
<comment type="caution">
    <text evidence="2">The sequence shown here is derived from an EMBL/GenBank/DDBJ whole genome shotgun (WGS) entry which is preliminary data.</text>
</comment>
<keyword evidence="3" id="KW-1185">Reference proteome</keyword>
<dbReference type="Proteomes" id="UP000479710">
    <property type="component" value="Unassembled WGS sequence"/>
</dbReference>
<evidence type="ECO:0000256" key="1">
    <source>
        <dbReference type="SAM" id="MobiDB-lite"/>
    </source>
</evidence>
<gene>
    <name evidence="2" type="ORF">E2562_022452</name>
</gene>
<evidence type="ECO:0000313" key="3">
    <source>
        <dbReference type="Proteomes" id="UP000479710"/>
    </source>
</evidence>
<proteinExistence type="predicted"/>
<dbReference type="AlphaFoldDB" id="A0A6G1BP92"/>
<evidence type="ECO:0000313" key="2">
    <source>
        <dbReference type="EMBL" id="KAF0889193.1"/>
    </source>
</evidence>
<organism evidence="2 3">
    <name type="scientific">Oryza meyeriana var. granulata</name>
    <dbReference type="NCBI Taxonomy" id="110450"/>
    <lineage>
        <taxon>Eukaryota</taxon>
        <taxon>Viridiplantae</taxon>
        <taxon>Streptophyta</taxon>
        <taxon>Embryophyta</taxon>
        <taxon>Tracheophyta</taxon>
        <taxon>Spermatophyta</taxon>
        <taxon>Magnoliopsida</taxon>
        <taxon>Liliopsida</taxon>
        <taxon>Poales</taxon>
        <taxon>Poaceae</taxon>
        <taxon>BOP clade</taxon>
        <taxon>Oryzoideae</taxon>
        <taxon>Oryzeae</taxon>
        <taxon>Oryzinae</taxon>
        <taxon>Oryza</taxon>
        <taxon>Oryza meyeriana</taxon>
    </lineage>
</organism>
<sequence length="79" mass="8390">MAGQQLRVTVLTARQHPGPSRVVSLLRKKRTISSVHDRSSVIAPQHSTNPPPPSSSWPPRASGEKAAAWTRAGSATGRA</sequence>
<protein>
    <submittedName>
        <fullName evidence="2">Uncharacterized protein</fullName>
    </submittedName>
</protein>